<dbReference type="EMBL" id="JAGMWT010000003">
    <property type="protein sequence ID" value="KAH7131806.1"/>
    <property type="molecule type" value="Genomic_DNA"/>
</dbReference>
<evidence type="ECO:0000313" key="1">
    <source>
        <dbReference type="EMBL" id="KAH7131806.1"/>
    </source>
</evidence>
<gene>
    <name evidence="1" type="ORF">B0J11DRAFT_520159</name>
</gene>
<sequence>MNAEEESTGLLMCLIDSGACRRLHRSLVAWCYAPAGIRRTPRGFGEMKVRWGEREYPQSRANCFLSNKTVTATVIMTGLGVGARKYCIECAATSRERINVALFEWHVSSEQWIEEKSHVVGKARRYPDWLQDLGNRKQLGCQPARLSLSSERSACKRTVNHEIFIWRCDDAMMRRRCVSRKCAMYRHGNFYMLVVGVKVLGRCGSATITGTVNH</sequence>
<evidence type="ECO:0000313" key="2">
    <source>
        <dbReference type="Proteomes" id="UP000700596"/>
    </source>
</evidence>
<name>A0A9P9ITG9_9PLEO</name>
<comment type="caution">
    <text evidence="1">The sequence shown here is derived from an EMBL/GenBank/DDBJ whole genome shotgun (WGS) entry which is preliminary data.</text>
</comment>
<protein>
    <submittedName>
        <fullName evidence="1">Uncharacterized protein</fullName>
    </submittedName>
</protein>
<dbReference type="AlphaFoldDB" id="A0A9P9ITG9"/>
<reference evidence="1" key="1">
    <citation type="journal article" date="2021" name="Nat. Commun.">
        <title>Genetic determinants of endophytism in the Arabidopsis root mycobiome.</title>
        <authorList>
            <person name="Mesny F."/>
            <person name="Miyauchi S."/>
            <person name="Thiergart T."/>
            <person name="Pickel B."/>
            <person name="Atanasova L."/>
            <person name="Karlsson M."/>
            <person name="Huettel B."/>
            <person name="Barry K.W."/>
            <person name="Haridas S."/>
            <person name="Chen C."/>
            <person name="Bauer D."/>
            <person name="Andreopoulos W."/>
            <person name="Pangilinan J."/>
            <person name="LaButti K."/>
            <person name="Riley R."/>
            <person name="Lipzen A."/>
            <person name="Clum A."/>
            <person name="Drula E."/>
            <person name="Henrissat B."/>
            <person name="Kohler A."/>
            <person name="Grigoriev I.V."/>
            <person name="Martin F.M."/>
            <person name="Hacquard S."/>
        </authorList>
    </citation>
    <scope>NUCLEOTIDE SEQUENCE</scope>
    <source>
        <strain evidence="1">MPI-CAGE-CH-0243</strain>
    </source>
</reference>
<organism evidence="1 2">
    <name type="scientific">Dendryphion nanum</name>
    <dbReference type="NCBI Taxonomy" id="256645"/>
    <lineage>
        <taxon>Eukaryota</taxon>
        <taxon>Fungi</taxon>
        <taxon>Dikarya</taxon>
        <taxon>Ascomycota</taxon>
        <taxon>Pezizomycotina</taxon>
        <taxon>Dothideomycetes</taxon>
        <taxon>Pleosporomycetidae</taxon>
        <taxon>Pleosporales</taxon>
        <taxon>Torulaceae</taxon>
        <taxon>Dendryphion</taxon>
    </lineage>
</organism>
<proteinExistence type="predicted"/>
<accession>A0A9P9ITG9</accession>
<dbReference type="Proteomes" id="UP000700596">
    <property type="component" value="Unassembled WGS sequence"/>
</dbReference>
<keyword evidence="2" id="KW-1185">Reference proteome</keyword>